<evidence type="ECO:0000259" key="2">
    <source>
        <dbReference type="Pfam" id="PF02470"/>
    </source>
</evidence>
<feature type="transmembrane region" description="Helical" evidence="1">
    <location>
        <begin position="12"/>
        <end position="30"/>
    </location>
</feature>
<keyword evidence="1" id="KW-0472">Membrane</keyword>
<gene>
    <name evidence="3" type="ORF">GCM10023189_05450</name>
</gene>
<keyword evidence="4" id="KW-1185">Reference proteome</keyword>
<proteinExistence type="predicted"/>
<keyword evidence="1" id="KW-0812">Transmembrane</keyword>
<sequence length="329" mass="35383">MKSRTSQNLQLGAFVVAGSVLLIITLYLLGSQRNLFSSVVRVSAHFRNVSGLMVGNNVRFGGITIGTVDKLTIRSDTVIEVVMMIEKSAQPFIKTSAIASIGTDGLMGNTIITITPVSGNASMVHDGDRLGTVQPVAVSELLNTLGQSNDNLVVITEELKGLGRKLNQSPVLDKLLTDESLVNHIDQTAQSVRKAGAEVHTAATGLRTIVGDIENGKGNAGYLLRDTSMKQQFTSVLSHINRTGQRADSLVAGLTTLTQQIQKGQGAAGTLLADTAFQHNLTRTMSNVQQGTAKFDENMEALKHNVLFRGYFKKQQKRRQTPSPVVSNL</sequence>
<keyword evidence="1" id="KW-1133">Transmembrane helix</keyword>
<dbReference type="PANTHER" id="PTHR33371">
    <property type="entry name" value="INTERMEMBRANE PHOSPHOLIPID TRANSPORT SYSTEM BINDING PROTEIN MLAD-RELATED"/>
    <property type="match status" value="1"/>
</dbReference>
<dbReference type="PANTHER" id="PTHR33371:SF4">
    <property type="entry name" value="INTERMEMBRANE PHOSPHOLIPID TRANSPORT SYSTEM BINDING PROTEIN MLAD"/>
    <property type="match status" value="1"/>
</dbReference>
<comment type="caution">
    <text evidence="3">The sequence shown here is derived from an EMBL/GenBank/DDBJ whole genome shotgun (WGS) entry which is preliminary data.</text>
</comment>
<dbReference type="RefSeq" id="WP_345240297.1">
    <property type="nucleotide sequence ID" value="NZ_BAABHD010000005.1"/>
</dbReference>
<reference evidence="4" key="1">
    <citation type="journal article" date="2019" name="Int. J. Syst. Evol. Microbiol.">
        <title>The Global Catalogue of Microorganisms (GCM) 10K type strain sequencing project: providing services to taxonomists for standard genome sequencing and annotation.</title>
        <authorList>
            <consortium name="The Broad Institute Genomics Platform"/>
            <consortium name="The Broad Institute Genome Sequencing Center for Infectious Disease"/>
            <person name="Wu L."/>
            <person name="Ma J."/>
        </authorList>
    </citation>
    <scope>NUCLEOTIDE SEQUENCE [LARGE SCALE GENOMIC DNA]</scope>
    <source>
        <strain evidence="4">JCM 17927</strain>
    </source>
</reference>
<evidence type="ECO:0000313" key="4">
    <source>
        <dbReference type="Proteomes" id="UP001501175"/>
    </source>
</evidence>
<accession>A0ABP8MEC5</accession>
<protein>
    <recommendedName>
        <fullName evidence="2">Mce/MlaD domain-containing protein</fullName>
    </recommendedName>
</protein>
<name>A0ABP8MEC5_9BACT</name>
<evidence type="ECO:0000313" key="3">
    <source>
        <dbReference type="EMBL" id="GAA4448082.1"/>
    </source>
</evidence>
<dbReference type="Proteomes" id="UP001501175">
    <property type="component" value="Unassembled WGS sequence"/>
</dbReference>
<organism evidence="3 4">
    <name type="scientific">Nibrella saemangeumensis</name>
    <dbReference type="NCBI Taxonomy" id="1084526"/>
    <lineage>
        <taxon>Bacteria</taxon>
        <taxon>Pseudomonadati</taxon>
        <taxon>Bacteroidota</taxon>
        <taxon>Cytophagia</taxon>
        <taxon>Cytophagales</taxon>
        <taxon>Spirosomataceae</taxon>
        <taxon>Nibrella</taxon>
    </lineage>
</organism>
<feature type="domain" description="Mce/MlaD" evidence="2">
    <location>
        <begin position="40"/>
        <end position="116"/>
    </location>
</feature>
<dbReference type="EMBL" id="BAABHD010000005">
    <property type="protein sequence ID" value="GAA4448082.1"/>
    <property type="molecule type" value="Genomic_DNA"/>
</dbReference>
<dbReference type="InterPro" id="IPR003399">
    <property type="entry name" value="Mce/MlaD"/>
</dbReference>
<evidence type="ECO:0000256" key="1">
    <source>
        <dbReference type="SAM" id="Phobius"/>
    </source>
</evidence>
<dbReference type="Pfam" id="PF02470">
    <property type="entry name" value="MlaD"/>
    <property type="match status" value="1"/>
</dbReference>
<dbReference type="InterPro" id="IPR052336">
    <property type="entry name" value="MlaD_Phospholipid_Transporter"/>
</dbReference>